<dbReference type="InterPro" id="IPR047740">
    <property type="entry name" value="SMEK_dom"/>
</dbReference>
<keyword evidence="5" id="KW-1185">Reference proteome</keyword>
<evidence type="ECO:0000313" key="3">
    <source>
        <dbReference type="EMBL" id="MUP37410.1"/>
    </source>
</evidence>
<dbReference type="Proteomes" id="UP000462449">
    <property type="component" value="Unassembled WGS sequence"/>
</dbReference>
<feature type="domain" description="ABC-three component systems C-terminal" evidence="1">
    <location>
        <begin position="175"/>
        <end position="312"/>
    </location>
</feature>
<dbReference type="Pfam" id="PF21941">
    <property type="entry name" value="SMEK_N"/>
    <property type="match status" value="1"/>
</dbReference>
<dbReference type="AlphaFoldDB" id="A0A7M4D431"/>
<organism evidence="3 6">
    <name type="scientific">Labilibaculum euxinus</name>
    <dbReference type="NCBI Taxonomy" id="2686357"/>
    <lineage>
        <taxon>Bacteria</taxon>
        <taxon>Pseudomonadati</taxon>
        <taxon>Bacteroidota</taxon>
        <taxon>Bacteroidia</taxon>
        <taxon>Marinilabiliales</taxon>
        <taxon>Marinifilaceae</taxon>
        <taxon>Labilibaculum</taxon>
    </lineage>
</organism>
<dbReference type="Proteomes" id="UP000285951">
    <property type="component" value="Unassembled WGS sequence"/>
</dbReference>
<reference evidence="4 5" key="1">
    <citation type="submission" date="2019-11" db="EMBL/GenBank/DDBJ databases">
        <title>Draft genome sequence of Labilibaculum sp. strain SYP isolated from Black Sea.</title>
        <authorList>
            <person name="Yadav S."/>
            <person name="Villanueva L."/>
        </authorList>
    </citation>
    <scope>NUCLEOTIDE SEQUENCE [LARGE SCALE GENOMIC DNA]</scope>
    <source>
        <strain evidence="4 5">44</strain>
    </source>
</reference>
<dbReference type="Pfam" id="PF20275">
    <property type="entry name" value="CTD10"/>
    <property type="match status" value="1"/>
</dbReference>
<comment type="caution">
    <text evidence="3">The sequence shown here is derived from an EMBL/GenBank/DDBJ whole genome shotgun (WGS) entry which is preliminary data.</text>
</comment>
<evidence type="ECO:0000313" key="4">
    <source>
        <dbReference type="EMBL" id="MVB06615.1"/>
    </source>
</evidence>
<name>A0A7M4D431_9BACT</name>
<evidence type="ECO:0000259" key="1">
    <source>
        <dbReference type="Pfam" id="PF20275"/>
    </source>
</evidence>
<evidence type="ECO:0000259" key="2">
    <source>
        <dbReference type="Pfam" id="PF21941"/>
    </source>
</evidence>
<proteinExistence type="predicted"/>
<gene>
    <name evidence="4" type="ORF">DWB62_006240</name>
    <name evidence="3" type="ORF">GNY23_06240</name>
</gene>
<evidence type="ECO:0000313" key="5">
    <source>
        <dbReference type="Proteomes" id="UP000285951"/>
    </source>
</evidence>
<dbReference type="EMBL" id="QTZN02000010">
    <property type="protein sequence ID" value="MVB06615.1"/>
    <property type="molecule type" value="Genomic_DNA"/>
</dbReference>
<feature type="domain" description="SMEK" evidence="2">
    <location>
        <begin position="9"/>
        <end position="145"/>
    </location>
</feature>
<accession>A0A7M4D431</accession>
<reference evidence="3 6" key="2">
    <citation type="submission" date="2019-12" db="EMBL/GenBank/DDBJ databases">
        <title>Draft genome sequence of Labilibaculum sp. strain 44 isolated from deep waters of Black Sea.</title>
        <authorList>
            <person name="Yadav S."/>
            <person name="Villanueva L."/>
        </authorList>
    </citation>
    <scope>NUCLEOTIDE SEQUENCE [LARGE SCALE GENOMIC DNA]</scope>
    <source>
        <strain evidence="3 6">44</strain>
    </source>
</reference>
<dbReference type="OrthoDB" id="5379188at2"/>
<protein>
    <submittedName>
        <fullName evidence="3">SMEK domain-containing protein</fullName>
    </submittedName>
</protein>
<dbReference type="EMBL" id="WOTW01000010">
    <property type="protein sequence ID" value="MUP37410.1"/>
    <property type="molecule type" value="Genomic_DNA"/>
</dbReference>
<dbReference type="NCBIfam" id="NF033859">
    <property type="entry name" value="SMEK_N"/>
    <property type="match status" value="1"/>
</dbReference>
<dbReference type="RefSeq" id="WP_156195197.1">
    <property type="nucleotide sequence ID" value="NZ_QTZN02000010.1"/>
</dbReference>
<sequence>MNRNPYFNYIEEKLHVLARRIETRGKLNLLDIHLHSENFYLHFFNLLYGFKLKNLNSKLQNVEAIDLIDHTNQVIIQVSATSTKQKIESALEKQILDNYKNYSFKFISLSKETSELRKKTFKNPYSLSFTPASDIFDIVSLLNDIVSKQSNELNNIYKFIKSELGNEVDIVKLDSNLASVINILSKETWDDSNKSDSVNSFEIDRKISFNDLIDSKGIIDEYCVYYKKVDEKYSEFDTYGKNKSISVLSTIRKEYIKVKTIGNSDLTFLTVVEKVRDKILESPNFIEIPIDELELCVDILVVDAFIRCKIFENPQNYNYATTR</sequence>
<evidence type="ECO:0000313" key="6">
    <source>
        <dbReference type="Proteomes" id="UP000462449"/>
    </source>
</evidence>
<dbReference type="InterPro" id="IPR046919">
    <property type="entry name" value="ABC-3C_CTD10"/>
</dbReference>